<gene>
    <name evidence="5" type="ORF">E0L32_000256</name>
</gene>
<dbReference type="AlphaFoldDB" id="A0A507B0Y2"/>
<name>A0A507B0Y2_9PEZI</name>
<evidence type="ECO:0000256" key="1">
    <source>
        <dbReference type="ARBA" id="ARBA00038473"/>
    </source>
</evidence>
<comment type="similarity">
    <text evidence="1">Belongs to the beta-lactamase family.</text>
</comment>
<dbReference type="InterPro" id="IPR001466">
    <property type="entry name" value="Beta-lactam-related"/>
</dbReference>
<dbReference type="Gene3D" id="3.40.710.10">
    <property type="entry name" value="DD-peptidase/beta-lactamase superfamily"/>
    <property type="match status" value="1"/>
</dbReference>
<dbReference type="SUPFAM" id="SSF56601">
    <property type="entry name" value="beta-lactamase/transpeptidase-like"/>
    <property type="match status" value="1"/>
</dbReference>
<accession>A0A507B0Y2</accession>
<evidence type="ECO:0000259" key="3">
    <source>
        <dbReference type="Pfam" id="PF00144"/>
    </source>
</evidence>
<dbReference type="InParanoid" id="A0A507B0Y2"/>
<evidence type="ECO:0000256" key="2">
    <source>
        <dbReference type="SAM" id="SignalP"/>
    </source>
</evidence>
<reference evidence="5 6" key="1">
    <citation type="submission" date="2019-06" db="EMBL/GenBank/DDBJ databases">
        <title>Draft genome sequence of the filamentous fungus Phialemoniopsis curvata isolated from diesel fuel.</title>
        <authorList>
            <person name="Varaljay V.A."/>
            <person name="Lyon W.J."/>
            <person name="Crouch A.L."/>
            <person name="Drake C.E."/>
            <person name="Hollomon J.M."/>
            <person name="Nadeau L.J."/>
            <person name="Nunn H.S."/>
            <person name="Stevenson B.S."/>
            <person name="Bojanowski C.L."/>
            <person name="Crookes-Goodson W.J."/>
        </authorList>
    </citation>
    <scope>NUCLEOTIDE SEQUENCE [LARGE SCALE GENOMIC DNA]</scope>
    <source>
        <strain evidence="5 6">D216</strain>
    </source>
</reference>
<feature type="signal peptide" evidence="2">
    <location>
        <begin position="1"/>
        <end position="21"/>
    </location>
</feature>
<comment type="caution">
    <text evidence="5">The sequence shown here is derived from an EMBL/GenBank/DDBJ whole genome shotgun (WGS) entry which is preliminary data.</text>
</comment>
<keyword evidence="6" id="KW-1185">Reference proteome</keyword>
<dbReference type="OrthoDB" id="10250282at2759"/>
<feature type="domain" description="Beta-lactamase-like ARB-00930-like C-terminal" evidence="4">
    <location>
        <begin position="429"/>
        <end position="576"/>
    </location>
</feature>
<protein>
    <submittedName>
        <fullName evidence="5">Uncharacterized protein</fullName>
    </submittedName>
</protein>
<dbReference type="Pfam" id="PF26335">
    <property type="entry name" value="ARB_00930_C"/>
    <property type="match status" value="1"/>
</dbReference>
<sequence length="577" mass="62435">MLSSSLHKCLLALATLPACLAATNPLHCPPLGAVLPAPHTPSTNDKVKQAVQGLDQAMGKLTASLNFSAMSISVKSVHEKVNLFSKSYTPPTVDARSATKIDSDTVFRVGSVSKLFTMLGVLKLPGIDLNDPVTKFVPELKEVQEMAEADGLSQFRWDDVTLGALASHLSGMGSDFATDLSNFPQPWQKLGLPAANQSLMIECAGLLGLRPCNKTDFFKSFGHHPPVAAPFTNPAYSNVAYSLLAFVIENVSNMSYDAYMHKEVLDPLSLKHTSTGGKPPVNDSQGFIPKGDIWWGATLGFEDPAGSYYSSANDLLTLAEALLTNKLLTPVQMHKWMKPLTSTSSTGTQLGAVWEIYRSDNLTSDQRFIEVYTKSGDLGSYHAQIVLIPDYDLVFSITLGGNETSGGMAQEILSAITTTLLPALETAGKDEAAKTFAGTYSDNSTNSTLTLKIDDGPGLVVDKWVMHGVDVPANYHSFNALGSMPANIPLSIRVYRTSLKSDKQWSWRAVFEVGLAAERAKHDAAVFWAKGSCVTWGSEDRIVYQHKALDEFVFDVCDGTASGVLPRIFQTKLRRTA</sequence>
<feature type="domain" description="Beta-lactamase-related" evidence="3">
    <location>
        <begin position="94"/>
        <end position="402"/>
    </location>
</feature>
<dbReference type="InterPro" id="IPR051478">
    <property type="entry name" value="Beta-lactamase-like_AB/R"/>
</dbReference>
<dbReference type="Pfam" id="PF00144">
    <property type="entry name" value="Beta-lactamase"/>
    <property type="match status" value="1"/>
</dbReference>
<dbReference type="STRING" id="1093900.A0A507B0Y2"/>
<evidence type="ECO:0000259" key="4">
    <source>
        <dbReference type="Pfam" id="PF26335"/>
    </source>
</evidence>
<dbReference type="EMBL" id="SKBQ01000001">
    <property type="protein sequence ID" value="TPX15922.1"/>
    <property type="molecule type" value="Genomic_DNA"/>
</dbReference>
<dbReference type="RefSeq" id="XP_030997633.1">
    <property type="nucleotide sequence ID" value="XM_031136762.1"/>
</dbReference>
<dbReference type="InterPro" id="IPR012338">
    <property type="entry name" value="Beta-lactam/transpept-like"/>
</dbReference>
<dbReference type="PANTHER" id="PTHR22935:SF95">
    <property type="entry name" value="BETA-LACTAMASE-LIKE 1-RELATED"/>
    <property type="match status" value="1"/>
</dbReference>
<dbReference type="PANTHER" id="PTHR22935">
    <property type="entry name" value="PENICILLIN-BINDING PROTEIN"/>
    <property type="match status" value="1"/>
</dbReference>
<dbReference type="Proteomes" id="UP000319257">
    <property type="component" value="Unassembled WGS sequence"/>
</dbReference>
<feature type="chain" id="PRO_5021238740" evidence="2">
    <location>
        <begin position="22"/>
        <end position="577"/>
    </location>
</feature>
<evidence type="ECO:0000313" key="5">
    <source>
        <dbReference type="EMBL" id="TPX15922.1"/>
    </source>
</evidence>
<dbReference type="GeneID" id="41967703"/>
<evidence type="ECO:0000313" key="6">
    <source>
        <dbReference type="Proteomes" id="UP000319257"/>
    </source>
</evidence>
<keyword evidence="2" id="KW-0732">Signal</keyword>
<dbReference type="InterPro" id="IPR058664">
    <property type="entry name" value="ARB_00930-like_C"/>
</dbReference>
<organism evidence="5 6">
    <name type="scientific">Thyridium curvatum</name>
    <dbReference type="NCBI Taxonomy" id="1093900"/>
    <lineage>
        <taxon>Eukaryota</taxon>
        <taxon>Fungi</taxon>
        <taxon>Dikarya</taxon>
        <taxon>Ascomycota</taxon>
        <taxon>Pezizomycotina</taxon>
        <taxon>Sordariomycetes</taxon>
        <taxon>Sordariomycetidae</taxon>
        <taxon>Thyridiales</taxon>
        <taxon>Thyridiaceae</taxon>
        <taxon>Thyridium</taxon>
    </lineage>
</organism>
<proteinExistence type="inferred from homology"/>